<feature type="transmembrane region" description="Helical" evidence="6">
    <location>
        <begin position="12"/>
        <end position="33"/>
    </location>
</feature>
<dbReference type="PANTHER" id="PTHR47371:SF3">
    <property type="entry name" value="PHOSPHOGLYCEROL TRANSFERASE I"/>
    <property type="match status" value="1"/>
</dbReference>
<keyword evidence="5 6" id="KW-0472">Membrane</keyword>
<proteinExistence type="predicted"/>
<comment type="subcellular location">
    <subcellularLocation>
        <location evidence="1">Cell membrane</location>
        <topology evidence="1">Multi-pass membrane protein</topology>
    </subcellularLocation>
</comment>
<keyword evidence="4 6" id="KW-1133">Transmembrane helix</keyword>
<dbReference type="InterPro" id="IPR000917">
    <property type="entry name" value="Sulfatase_N"/>
</dbReference>
<dbReference type="Gene3D" id="3.40.720.10">
    <property type="entry name" value="Alkaline Phosphatase, subunit A"/>
    <property type="match status" value="1"/>
</dbReference>
<reference evidence="9" key="1">
    <citation type="submission" date="2024-03" db="EMBL/GenBank/DDBJ databases">
        <title>Chitinophaga horti sp. nov., isolated from garden soil.</title>
        <authorList>
            <person name="Lee D.S."/>
            <person name="Han D.M."/>
            <person name="Baek J.H."/>
            <person name="Choi D.G."/>
            <person name="Jeon J.H."/>
            <person name="Jeon C.O."/>
        </authorList>
    </citation>
    <scope>NUCLEOTIDE SEQUENCE [LARGE SCALE GENOMIC DNA]</scope>
    <source>
        <strain evidence="9">GPA1</strain>
    </source>
</reference>
<accession>A0ABZ2YNG8</accession>
<keyword evidence="2" id="KW-1003">Cell membrane</keyword>
<feature type="domain" description="Sulfatase N-terminal" evidence="7">
    <location>
        <begin position="278"/>
        <end position="560"/>
    </location>
</feature>
<dbReference type="InterPro" id="IPR017850">
    <property type="entry name" value="Alkaline_phosphatase_core_sf"/>
</dbReference>
<evidence type="ECO:0000256" key="1">
    <source>
        <dbReference type="ARBA" id="ARBA00004651"/>
    </source>
</evidence>
<gene>
    <name evidence="8" type="ORF">WJU16_25280</name>
</gene>
<evidence type="ECO:0000256" key="4">
    <source>
        <dbReference type="ARBA" id="ARBA00022989"/>
    </source>
</evidence>
<evidence type="ECO:0000256" key="6">
    <source>
        <dbReference type="SAM" id="Phobius"/>
    </source>
</evidence>
<feature type="transmembrane region" description="Helical" evidence="6">
    <location>
        <begin position="181"/>
        <end position="200"/>
    </location>
</feature>
<dbReference type="InterPro" id="IPR050448">
    <property type="entry name" value="OpgB/LTA_synthase_biosynth"/>
</dbReference>
<feature type="transmembrane region" description="Helical" evidence="6">
    <location>
        <begin position="139"/>
        <end position="160"/>
    </location>
</feature>
<dbReference type="RefSeq" id="WP_341836135.1">
    <property type="nucleotide sequence ID" value="NZ_CP149822.1"/>
</dbReference>
<dbReference type="Gene3D" id="3.30.1120.80">
    <property type="match status" value="1"/>
</dbReference>
<dbReference type="SUPFAM" id="SSF53649">
    <property type="entry name" value="Alkaline phosphatase-like"/>
    <property type="match status" value="1"/>
</dbReference>
<evidence type="ECO:0000313" key="9">
    <source>
        <dbReference type="Proteomes" id="UP001485459"/>
    </source>
</evidence>
<dbReference type="CDD" id="cd16015">
    <property type="entry name" value="LTA_synthase"/>
    <property type="match status" value="1"/>
</dbReference>
<evidence type="ECO:0000256" key="2">
    <source>
        <dbReference type="ARBA" id="ARBA00022475"/>
    </source>
</evidence>
<sequence>MFTLRNKNYRPLAGFAAMFLAFSTGLRLVLLIISFKNADLTILAFLRIFGFGLLFDIGVASFFLLPYGMYLLILPPRWSGSLLNRIVTPVFFFLGTLILMFSFFAEFTFWLEFESRFNFIAVDYLVYTYEVVRNINESYPLPVLISCMVAVTGIITWAFAYSGIFRSAYFGVTPFSKRAGFFIGLLSVAGIYATFIGNGLPERGRNRYQDELAKAGIYSFFSAFRNNELNFDHFYYLMDDKEAFATIRDALQEPNSQFLRDGASIWRRIRNKGPEMHPNVILVTIESLSADFLARFGNRQHLTPVLDSLARENVVFDSMYATGTRTVRGMEALSLAVPPTPGSSIVRRPGNANLSTVGALFRSKGYTTSFLYGGDGFFDNMNAFFGNNGYNIIDKGRNLVLGDRFNASRTQIPDSLIHFSNAWGICDEDLYAAVIRDAGEQYRRGKPFFDFVMTTSNHRPFTYPDGKVGYPSGSGREGAVQYTDYAIGQFLEAARKEPWFSNTVFVFVADHCASSAGKNEIDVAKYHIPAIICNLPNMHPDSIQQRCSQIDLFPTLFGLLSWNYNSNLYGLDVRQPGYHPRILLGTYQKLAYMENDSMIILSPQRRVETMRYSTVNDSQSPIPADDRIVHKATAYYQTAYRLFKNGGLREGRQ</sequence>
<protein>
    <submittedName>
        <fullName evidence="8">Sulfatase-like hydrolase/transferase</fullName>
    </submittedName>
</protein>
<organism evidence="8 9">
    <name type="scientific">Chitinophaga pollutisoli</name>
    <dbReference type="NCBI Taxonomy" id="3133966"/>
    <lineage>
        <taxon>Bacteria</taxon>
        <taxon>Pseudomonadati</taxon>
        <taxon>Bacteroidota</taxon>
        <taxon>Chitinophagia</taxon>
        <taxon>Chitinophagales</taxon>
        <taxon>Chitinophagaceae</taxon>
        <taxon>Chitinophaga</taxon>
    </lineage>
</organism>
<dbReference type="InterPro" id="IPR012160">
    <property type="entry name" value="LtaS-like"/>
</dbReference>
<dbReference type="Pfam" id="PF00884">
    <property type="entry name" value="Sulfatase"/>
    <property type="match status" value="1"/>
</dbReference>
<name>A0ABZ2YNG8_9BACT</name>
<evidence type="ECO:0000256" key="3">
    <source>
        <dbReference type="ARBA" id="ARBA00022692"/>
    </source>
</evidence>
<feature type="transmembrane region" description="Helical" evidence="6">
    <location>
        <begin position="45"/>
        <end position="74"/>
    </location>
</feature>
<keyword evidence="3 6" id="KW-0812">Transmembrane</keyword>
<dbReference type="PIRSF" id="PIRSF005091">
    <property type="entry name" value="Mmb_sulf_HI1246"/>
    <property type="match status" value="1"/>
</dbReference>
<evidence type="ECO:0000313" key="8">
    <source>
        <dbReference type="EMBL" id="WZN41280.1"/>
    </source>
</evidence>
<dbReference type="Proteomes" id="UP001485459">
    <property type="component" value="Chromosome"/>
</dbReference>
<dbReference type="EMBL" id="CP149822">
    <property type="protein sequence ID" value="WZN41280.1"/>
    <property type="molecule type" value="Genomic_DNA"/>
</dbReference>
<evidence type="ECO:0000256" key="5">
    <source>
        <dbReference type="ARBA" id="ARBA00023136"/>
    </source>
</evidence>
<evidence type="ECO:0000259" key="7">
    <source>
        <dbReference type="Pfam" id="PF00884"/>
    </source>
</evidence>
<keyword evidence="9" id="KW-1185">Reference proteome</keyword>
<dbReference type="PANTHER" id="PTHR47371">
    <property type="entry name" value="LIPOTEICHOIC ACID SYNTHASE"/>
    <property type="match status" value="1"/>
</dbReference>
<feature type="transmembrane region" description="Helical" evidence="6">
    <location>
        <begin position="86"/>
        <end position="105"/>
    </location>
</feature>